<reference evidence="13 14" key="1">
    <citation type="submission" date="2022-03" db="EMBL/GenBank/DDBJ databases">
        <authorList>
            <person name="Koch H."/>
        </authorList>
    </citation>
    <scope>NUCLEOTIDE SEQUENCE [LARGE SCALE GENOMIC DNA]</scope>
    <source>
        <strain evidence="13 14">G1</strain>
    </source>
</reference>
<dbReference type="InterPro" id="IPR011006">
    <property type="entry name" value="CheY-like_superfamily"/>
</dbReference>
<keyword evidence="13" id="KW-0418">Kinase</keyword>
<evidence type="ECO:0000256" key="5">
    <source>
        <dbReference type="PROSITE-ProRule" id="PRU00169"/>
    </source>
</evidence>
<dbReference type="InterPro" id="IPR036097">
    <property type="entry name" value="HisK_dim/P_sf"/>
</dbReference>
<dbReference type="PROSITE" id="PS50109">
    <property type="entry name" value="HIS_KIN"/>
    <property type="match status" value="1"/>
</dbReference>
<dbReference type="InterPro" id="IPR003661">
    <property type="entry name" value="HisK_dim/P_dom"/>
</dbReference>
<evidence type="ECO:0000259" key="9">
    <source>
        <dbReference type="PROSITE" id="PS50109"/>
    </source>
</evidence>
<dbReference type="RefSeq" id="WP_305732271.1">
    <property type="nucleotide sequence ID" value="NZ_OW150024.1"/>
</dbReference>
<protein>
    <recommendedName>
        <fullName evidence="2">histidine kinase</fullName>
        <ecNumber evidence="2">2.7.13.3</ecNumber>
    </recommendedName>
</protein>
<keyword evidence="6" id="KW-0175">Coiled coil</keyword>
<dbReference type="InterPro" id="IPR000014">
    <property type="entry name" value="PAS"/>
</dbReference>
<feature type="domain" description="Histidine kinase" evidence="9">
    <location>
        <begin position="806"/>
        <end position="1027"/>
    </location>
</feature>
<evidence type="ECO:0000256" key="8">
    <source>
        <dbReference type="SAM" id="Phobius"/>
    </source>
</evidence>
<keyword evidence="8" id="KW-1133">Transmembrane helix</keyword>
<dbReference type="Gene3D" id="3.30.450.20">
    <property type="entry name" value="PAS domain"/>
    <property type="match status" value="2"/>
</dbReference>
<dbReference type="PROSITE" id="PS50112">
    <property type="entry name" value="PAS"/>
    <property type="match status" value="2"/>
</dbReference>
<feature type="transmembrane region" description="Helical" evidence="8">
    <location>
        <begin position="77"/>
        <end position="94"/>
    </location>
</feature>
<sequence length="1187" mass="132882">MPLARFSDKRLALLTFFGLVCAGLLGNYFKLTLFLNVDFLFGSIFALLALQRLGHGPGIAAALLISSYTYALWNHPFAIIILTAEVAVVGWLVFRRRLGMVVADTLYWLVVGMPLVYLLYHLVMGTTLENTMVIMVKQAMNGIVNALIARILFSLCRYCSRDIEFSFREITHNILSFFILCPTLLIMALSSRADFSDADQQIRRLLRQDIGQMQNRLETWIHNRTTAVSFLAAEAARRTPRQMQPLLEQSRLSDDNFRRILLLDRSDISSAASPQSTGAVGISFADRPYLPIVRQTLQPMLSEVGPSRIDPASPRVLALAPILRAGAYDGCIAGVLDLAQIRAYLEKSSRHSSSYFTLLDRHGHVITSNRGDQRAMTPFRREAGTLSPLGDGLAQWIPRLPANTPATEQWKQSFYVAESSIGKQNEWRLILEQPLAPHQKLLATRYAKRLTLLFGLLLATLAVAELVSRRFALTMEQLRAMTENLPSRLASGDIMIEWPKSSVVETSVLVRNLQEMAKTMFQQFQRIRLINATLEERVAERMQAFAESEERYRSLFENHAVVMLLIDPQTSHILAANPAAEAFYGWSAAELATKKLQDIDTLAPETIDEELRQLLSRHYNHYFLTHRLADGTLRDVEVFSCPVQSGGTTVLFAIVHDITERCRAEREREQFHAFFTTAADLMCIADPHGAFRQVNPACCEVLGYSEEELLSRPFLDFIHPDDKQRTVEEMARQLQSGYSLNFENRYIRKDGSVCWLSWRAIYNSDDRTTYATARDISELKRAEAELRQAKEAAEAASVAKSSFLATMSHEIRTPMNGVIGMTDLLLDTSLDPTQREYAELVKYSGRSLLRLINDILDLSKIEAHKIELESEPFNLRTAITGTVELLSLKAREKGLTIDWTVADDVPLLLKGDEGRLRQILTNLLGNAVKFTAQGRVSLAVTRQALAEHRTTLHFEVRDSGIGIAPDKQRVIFEPFSQADASTTRQYGGTGLGLAISKQLVELMGGSIQVESTEGVGSTFRFTAVFETQPVAEQPPPLSVERSRPTAPPDARHIPPQPAGAEPPPAPRLLLAEDDPTNQIVIKAILGRNGYRVDIAPNGVQAIRMLEQQAYDLVLMDCMMPEMDGFEATAIIRDRSSAVRNHDLPVIALTANAMKEDRERCLQAGMDDYLAKPVEVADLLLLLDRWLG</sequence>
<keyword evidence="3 5" id="KW-0597">Phosphoprotein</keyword>
<dbReference type="InterPro" id="IPR013656">
    <property type="entry name" value="PAS_4"/>
</dbReference>
<dbReference type="SUPFAM" id="SSF55874">
    <property type="entry name" value="ATPase domain of HSP90 chaperone/DNA topoisomerase II/histidine kinase"/>
    <property type="match status" value="1"/>
</dbReference>
<dbReference type="PANTHER" id="PTHR45339:SF1">
    <property type="entry name" value="HYBRID SIGNAL TRANSDUCTION HISTIDINE KINASE J"/>
    <property type="match status" value="1"/>
</dbReference>
<dbReference type="CDD" id="cd00082">
    <property type="entry name" value="HisKA"/>
    <property type="match status" value="1"/>
</dbReference>
<keyword evidence="8" id="KW-0472">Membrane</keyword>
<dbReference type="SUPFAM" id="SSF47384">
    <property type="entry name" value="Homodimeric domain of signal transducing histidine kinase"/>
    <property type="match status" value="1"/>
</dbReference>
<dbReference type="InterPro" id="IPR003594">
    <property type="entry name" value="HATPase_dom"/>
</dbReference>
<evidence type="ECO:0000259" key="10">
    <source>
        <dbReference type="PROSITE" id="PS50110"/>
    </source>
</evidence>
<name>A0ABN8HJN3_9BACT</name>
<feature type="transmembrane region" description="Helical" evidence="8">
    <location>
        <begin position="135"/>
        <end position="153"/>
    </location>
</feature>
<dbReference type="InterPro" id="IPR013655">
    <property type="entry name" value="PAS_fold_3"/>
</dbReference>
<evidence type="ECO:0000313" key="13">
    <source>
        <dbReference type="EMBL" id="CAH2031451.1"/>
    </source>
</evidence>
<dbReference type="SMART" id="SM00388">
    <property type="entry name" value="HisKA"/>
    <property type="match status" value="1"/>
</dbReference>
<evidence type="ECO:0000256" key="2">
    <source>
        <dbReference type="ARBA" id="ARBA00012438"/>
    </source>
</evidence>
<dbReference type="SMART" id="SM00086">
    <property type="entry name" value="PAC"/>
    <property type="match status" value="2"/>
</dbReference>
<keyword evidence="14" id="KW-1185">Reference proteome</keyword>
<feature type="transmembrane region" description="Helical" evidence="8">
    <location>
        <begin position="106"/>
        <end position="123"/>
    </location>
</feature>
<evidence type="ECO:0000256" key="7">
    <source>
        <dbReference type="SAM" id="MobiDB-lite"/>
    </source>
</evidence>
<evidence type="ECO:0000256" key="1">
    <source>
        <dbReference type="ARBA" id="ARBA00000085"/>
    </source>
</evidence>
<dbReference type="PROSITE" id="PS50110">
    <property type="entry name" value="RESPONSE_REGULATORY"/>
    <property type="match status" value="1"/>
</dbReference>
<dbReference type="InterPro" id="IPR004358">
    <property type="entry name" value="Sig_transdc_His_kin-like_C"/>
</dbReference>
<dbReference type="Proteomes" id="UP001295463">
    <property type="component" value="Chromosome"/>
</dbReference>
<feature type="transmembrane region" description="Helical" evidence="8">
    <location>
        <begin position="173"/>
        <end position="195"/>
    </location>
</feature>
<feature type="region of interest" description="Disordered" evidence="7">
    <location>
        <begin position="1030"/>
        <end position="1068"/>
    </location>
</feature>
<feature type="modified residue" description="4-aspartylphosphate" evidence="5">
    <location>
        <position position="1116"/>
    </location>
</feature>
<dbReference type="CDD" id="cd16922">
    <property type="entry name" value="HATPase_EvgS-ArcB-TorS-like"/>
    <property type="match status" value="1"/>
</dbReference>
<evidence type="ECO:0000256" key="3">
    <source>
        <dbReference type="ARBA" id="ARBA00022553"/>
    </source>
</evidence>
<keyword evidence="8" id="KW-0812">Transmembrane</keyword>
<dbReference type="CDD" id="cd17546">
    <property type="entry name" value="REC_hyHK_CKI1_RcsC-like"/>
    <property type="match status" value="1"/>
</dbReference>
<keyword evidence="4" id="KW-0902">Two-component regulatory system</keyword>
<dbReference type="Pfam" id="PF08447">
    <property type="entry name" value="PAS_3"/>
    <property type="match status" value="1"/>
</dbReference>
<dbReference type="Pfam" id="PF00072">
    <property type="entry name" value="Response_reg"/>
    <property type="match status" value="1"/>
</dbReference>
<evidence type="ECO:0000259" key="11">
    <source>
        <dbReference type="PROSITE" id="PS50112"/>
    </source>
</evidence>
<feature type="transmembrane region" description="Helical" evidence="8">
    <location>
        <begin position="12"/>
        <end position="29"/>
    </location>
</feature>
<evidence type="ECO:0000256" key="6">
    <source>
        <dbReference type="SAM" id="Coils"/>
    </source>
</evidence>
<dbReference type="Pfam" id="PF08448">
    <property type="entry name" value="PAS_4"/>
    <property type="match status" value="1"/>
</dbReference>
<dbReference type="PANTHER" id="PTHR45339">
    <property type="entry name" value="HYBRID SIGNAL TRANSDUCTION HISTIDINE KINASE J"/>
    <property type="match status" value="1"/>
</dbReference>
<dbReference type="InterPro" id="IPR035965">
    <property type="entry name" value="PAS-like_dom_sf"/>
</dbReference>
<dbReference type="Gene3D" id="3.30.565.10">
    <property type="entry name" value="Histidine kinase-like ATPase, C-terminal domain"/>
    <property type="match status" value="1"/>
</dbReference>
<comment type="catalytic activity">
    <reaction evidence="1">
        <text>ATP + protein L-histidine = ADP + protein N-phospho-L-histidine.</text>
        <dbReference type="EC" id="2.7.13.3"/>
    </reaction>
</comment>
<dbReference type="CDD" id="cd00130">
    <property type="entry name" value="PAS"/>
    <property type="match status" value="1"/>
</dbReference>
<dbReference type="PROSITE" id="PS50113">
    <property type="entry name" value="PAC"/>
    <property type="match status" value="1"/>
</dbReference>
<dbReference type="SUPFAM" id="SSF52172">
    <property type="entry name" value="CheY-like"/>
    <property type="match status" value="1"/>
</dbReference>
<dbReference type="PRINTS" id="PR00344">
    <property type="entry name" value="BCTRLSENSOR"/>
</dbReference>
<feature type="domain" description="PAS" evidence="11">
    <location>
        <begin position="667"/>
        <end position="737"/>
    </location>
</feature>
<dbReference type="InterPro" id="IPR036890">
    <property type="entry name" value="HATPase_C_sf"/>
</dbReference>
<accession>A0ABN8HJN3</accession>
<dbReference type="InterPro" id="IPR005467">
    <property type="entry name" value="His_kinase_dom"/>
</dbReference>
<feature type="compositionally biased region" description="Pro residues" evidence="7">
    <location>
        <begin position="1054"/>
        <end position="1066"/>
    </location>
</feature>
<dbReference type="SMART" id="SM00091">
    <property type="entry name" value="PAS"/>
    <property type="match status" value="2"/>
</dbReference>
<dbReference type="Gene3D" id="3.40.50.2300">
    <property type="match status" value="1"/>
</dbReference>
<organism evidence="13 14">
    <name type="scientific">Trichlorobacter ammonificans</name>
    <dbReference type="NCBI Taxonomy" id="2916410"/>
    <lineage>
        <taxon>Bacteria</taxon>
        <taxon>Pseudomonadati</taxon>
        <taxon>Thermodesulfobacteriota</taxon>
        <taxon>Desulfuromonadia</taxon>
        <taxon>Geobacterales</taxon>
        <taxon>Geobacteraceae</taxon>
        <taxon>Trichlorobacter</taxon>
    </lineage>
</organism>
<feature type="coiled-coil region" evidence="6">
    <location>
        <begin position="772"/>
        <end position="799"/>
    </location>
</feature>
<gene>
    <name evidence="13" type="ORF">GEAMG1_1619</name>
</gene>
<dbReference type="EC" id="2.7.13.3" evidence="2"/>
<feature type="domain" description="PAS" evidence="11">
    <location>
        <begin position="548"/>
        <end position="618"/>
    </location>
</feature>
<feature type="domain" description="PAC" evidence="12">
    <location>
        <begin position="740"/>
        <end position="788"/>
    </location>
</feature>
<feature type="domain" description="Response regulatory" evidence="10">
    <location>
        <begin position="1067"/>
        <end position="1186"/>
    </location>
</feature>
<dbReference type="SUPFAM" id="SSF55785">
    <property type="entry name" value="PYP-like sensor domain (PAS domain)"/>
    <property type="match status" value="2"/>
</dbReference>
<dbReference type="SMART" id="SM00448">
    <property type="entry name" value="REC"/>
    <property type="match status" value="1"/>
</dbReference>
<dbReference type="Pfam" id="PF02518">
    <property type="entry name" value="HATPase_c"/>
    <property type="match status" value="1"/>
</dbReference>
<keyword evidence="13" id="KW-0808">Transferase</keyword>
<dbReference type="Pfam" id="PF00512">
    <property type="entry name" value="HisKA"/>
    <property type="match status" value="1"/>
</dbReference>
<dbReference type="EMBL" id="OW150024">
    <property type="protein sequence ID" value="CAH2031451.1"/>
    <property type="molecule type" value="Genomic_DNA"/>
</dbReference>
<dbReference type="SMART" id="SM00387">
    <property type="entry name" value="HATPase_c"/>
    <property type="match status" value="1"/>
</dbReference>
<evidence type="ECO:0000259" key="12">
    <source>
        <dbReference type="PROSITE" id="PS50113"/>
    </source>
</evidence>
<dbReference type="GO" id="GO:0004673">
    <property type="term" value="F:protein histidine kinase activity"/>
    <property type="evidence" value="ECO:0007669"/>
    <property type="project" value="UniProtKB-EC"/>
</dbReference>
<dbReference type="NCBIfam" id="TIGR00229">
    <property type="entry name" value="sensory_box"/>
    <property type="match status" value="2"/>
</dbReference>
<dbReference type="Gene3D" id="1.10.287.130">
    <property type="match status" value="1"/>
</dbReference>
<dbReference type="InterPro" id="IPR001789">
    <property type="entry name" value="Sig_transdc_resp-reg_receiver"/>
</dbReference>
<evidence type="ECO:0000256" key="4">
    <source>
        <dbReference type="ARBA" id="ARBA00023012"/>
    </source>
</evidence>
<dbReference type="InterPro" id="IPR000700">
    <property type="entry name" value="PAS-assoc_C"/>
</dbReference>
<proteinExistence type="predicted"/>
<dbReference type="InterPro" id="IPR001610">
    <property type="entry name" value="PAC"/>
</dbReference>
<evidence type="ECO:0000313" key="14">
    <source>
        <dbReference type="Proteomes" id="UP001295463"/>
    </source>
</evidence>